<feature type="domain" description="Metallo-beta-lactamase" evidence="5">
    <location>
        <begin position="15"/>
        <end position="196"/>
    </location>
</feature>
<keyword evidence="3" id="KW-0378">Hydrolase</keyword>
<evidence type="ECO:0000313" key="7">
    <source>
        <dbReference type="Proteomes" id="UP001184614"/>
    </source>
</evidence>
<dbReference type="InterPro" id="IPR051453">
    <property type="entry name" value="MBL_Glyoxalase_II"/>
</dbReference>
<accession>A0ABU1M368</accession>
<evidence type="ECO:0000256" key="2">
    <source>
        <dbReference type="ARBA" id="ARBA00022723"/>
    </source>
</evidence>
<dbReference type="CDD" id="cd07737">
    <property type="entry name" value="YcbL-like_MBL-fold"/>
    <property type="match status" value="1"/>
</dbReference>
<comment type="caution">
    <text evidence="6">The sequence shown here is derived from an EMBL/GenBank/DDBJ whole genome shotgun (WGS) entry which is preliminary data.</text>
</comment>
<dbReference type="RefSeq" id="WP_310009758.1">
    <property type="nucleotide sequence ID" value="NZ_JAVDQT010000001.1"/>
</dbReference>
<dbReference type="SUPFAM" id="SSF56281">
    <property type="entry name" value="Metallo-hydrolase/oxidoreductase"/>
    <property type="match status" value="1"/>
</dbReference>
<proteinExistence type="predicted"/>
<name>A0ABU1M368_9HYPH</name>
<protein>
    <submittedName>
        <fullName evidence="6">Glyoxylase-like metal-dependent hydrolase (Beta-lactamase superfamily II)</fullName>
    </submittedName>
</protein>
<reference evidence="6 7" key="1">
    <citation type="submission" date="2023-07" db="EMBL/GenBank/DDBJ databases">
        <title>Sorghum-associated microbial communities from plants grown in Nebraska, USA.</title>
        <authorList>
            <person name="Schachtman D."/>
        </authorList>
    </citation>
    <scope>NUCLEOTIDE SEQUENCE [LARGE SCALE GENOMIC DNA]</scope>
    <source>
        <strain evidence="6 7">DS1730</strain>
    </source>
</reference>
<dbReference type="EMBL" id="JAVDQT010000001">
    <property type="protein sequence ID" value="MDR6430495.1"/>
    <property type="molecule type" value="Genomic_DNA"/>
</dbReference>
<dbReference type="SMART" id="SM00849">
    <property type="entry name" value="Lactamase_B"/>
    <property type="match status" value="1"/>
</dbReference>
<sequence>MGQLQAIIVPVTPFQQNCTILFDGDTKKGVVIDPGGDLERIKEAIASQDVKVEAIWITHGHIDHAGGASELRDELGVDVIGPHKDDAFLLDNLVTTGLKYGLTEGVRNITPDRWLDEGDKVTVAGHVFDVLHCPGHAPGHVVFYNPEAHFAIVGDVLFNGSVGRTDLPGGDHASLIHSIKEKLLPLGDDIGFLCGHGPGGRFGEERRNNPFLNDIGYA</sequence>
<evidence type="ECO:0000256" key="4">
    <source>
        <dbReference type="ARBA" id="ARBA00022833"/>
    </source>
</evidence>
<dbReference type="Pfam" id="PF00753">
    <property type="entry name" value="Lactamase_B"/>
    <property type="match status" value="1"/>
</dbReference>
<dbReference type="Gene3D" id="3.60.15.10">
    <property type="entry name" value="Ribonuclease Z/Hydroxyacylglutathione hydrolase-like"/>
    <property type="match status" value="1"/>
</dbReference>
<keyword evidence="2" id="KW-0479">Metal-binding</keyword>
<dbReference type="InterPro" id="IPR036866">
    <property type="entry name" value="RibonucZ/Hydroxyglut_hydro"/>
</dbReference>
<gene>
    <name evidence="6" type="ORF">J2782_000200</name>
</gene>
<evidence type="ECO:0000256" key="1">
    <source>
        <dbReference type="ARBA" id="ARBA00001947"/>
    </source>
</evidence>
<keyword evidence="7" id="KW-1185">Reference proteome</keyword>
<dbReference type="PANTHER" id="PTHR46233:SF3">
    <property type="entry name" value="HYDROXYACYLGLUTATHIONE HYDROLASE GLOC"/>
    <property type="match status" value="1"/>
</dbReference>
<evidence type="ECO:0000313" key="6">
    <source>
        <dbReference type="EMBL" id="MDR6430495.1"/>
    </source>
</evidence>
<evidence type="ECO:0000256" key="3">
    <source>
        <dbReference type="ARBA" id="ARBA00022801"/>
    </source>
</evidence>
<dbReference type="PANTHER" id="PTHR46233">
    <property type="entry name" value="HYDROXYACYLGLUTATHIONE HYDROLASE GLOC"/>
    <property type="match status" value="1"/>
</dbReference>
<organism evidence="6 7">
    <name type="scientific">Brucella pseudogrignonensis</name>
    <dbReference type="NCBI Taxonomy" id="419475"/>
    <lineage>
        <taxon>Bacteria</taxon>
        <taxon>Pseudomonadati</taxon>
        <taxon>Pseudomonadota</taxon>
        <taxon>Alphaproteobacteria</taxon>
        <taxon>Hyphomicrobiales</taxon>
        <taxon>Brucellaceae</taxon>
        <taxon>Brucella/Ochrobactrum group</taxon>
        <taxon>Brucella</taxon>
    </lineage>
</organism>
<keyword evidence="4" id="KW-0862">Zinc</keyword>
<comment type="cofactor">
    <cofactor evidence="1">
        <name>Zn(2+)</name>
        <dbReference type="ChEBI" id="CHEBI:29105"/>
    </cofactor>
</comment>
<dbReference type="Proteomes" id="UP001184614">
    <property type="component" value="Unassembled WGS sequence"/>
</dbReference>
<evidence type="ECO:0000259" key="5">
    <source>
        <dbReference type="SMART" id="SM00849"/>
    </source>
</evidence>
<dbReference type="InterPro" id="IPR001279">
    <property type="entry name" value="Metallo-B-lactamas"/>
</dbReference>